<reference evidence="1 2" key="1">
    <citation type="journal article" date="2014" name="Antonie Van Leeuwenhoek">
        <title>Hyphomonas beringensis sp. nov. and Hyphomonas chukchiensis sp. nov., isolated from surface seawater of the Bering Sea and Chukchi Sea.</title>
        <authorList>
            <person name="Li C."/>
            <person name="Lai Q."/>
            <person name="Li G."/>
            <person name="Dong C."/>
            <person name="Wang J."/>
            <person name="Liao Y."/>
            <person name="Shao Z."/>
        </authorList>
    </citation>
    <scope>NUCLEOTIDE SEQUENCE [LARGE SCALE GENOMIC DNA]</scope>
    <source>
        <strain evidence="1 2">BH-BN04-4</strain>
    </source>
</reference>
<dbReference type="PANTHER" id="PTHR10443:SF12">
    <property type="entry name" value="DIPEPTIDASE"/>
    <property type="match status" value="1"/>
</dbReference>
<keyword evidence="2" id="KW-1185">Reference proteome</keyword>
<comment type="caution">
    <text evidence="1">The sequence shown here is derived from an EMBL/GenBank/DDBJ whole genome shotgun (WGS) entry which is preliminary data.</text>
</comment>
<dbReference type="MEROPS" id="M19.012"/>
<dbReference type="STRING" id="1280947.HY30_08675"/>
<dbReference type="eggNOG" id="COG2355">
    <property type="taxonomic scope" value="Bacteria"/>
</dbReference>
<dbReference type="GO" id="GO:0006508">
    <property type="term" value="P:proteolysis"/>
    <property type="evidence" value="ECO:0007669"/>
    <property type="project" value="InterPro"/>
</dbReference>
<dbReference type="OrthoDB" id="9804920at2"/>
<protein>
    <recommendedName>
        <fullName evidence="3">Peptidase M19</fullName>
    </recommendedName>
</protein>
<evidence type="ECO:0000313" key="1">
    <source>
        <dbReference type="EMBL" id="KCZ55227.1"/>
    </source>
</evidence>
<dbReference type="Pfam" id="PF01244">
    <property type="entry name" value="Peptidase_M19"/>
    <property type="match status" value="1"/>
</dbReference>
<gene>
    <name evidence="1" type="ORF">HY30_08675</name>
</gene>
<dbReference type="GO" id="GO:0070573">
    <property type="term" value="F:metallodipeptidase activity"/>
    <property type="evidence" value="ECO:0007669"/>
    <property type="project" value="InterPro"/>
</dbReference>
<dbReference type="PATRIC" id="fig|1280947.3.peg.3172"/>
<dbReference type="SUPFAM" id="SSF51556">
    <property type="entry name" value="Metallo-dependent hydrolases"/>
    <property type="match status" value="1"/>
</dbReference>
<sequence>MTSILAFALVACSQQKAPAPAEPETAETPKTAVEIHDEMLVLDTHLDTPANFSKADFDIMADNPSVLGSVQVDLPKMTRGGLDGGFWVTFTPQGPMDPASYEAAKQAALTRNQEIHDMVAAHPESFELAYTSDDAARIAASGKKVVYMSIENSYPLGTDIGMVEEFYNRGVRMIGPVHFRDNQFADSSTDLGANDYGGLSPLGEELVKEANRLGMILDGSHASDSTVDDMIELSTTPIILSHTGVKAVYDHPRNIDDDLMRKVADDGGVIQINAYGSYLEQLTPTPERQAALDEMQKEFEGISPATADTETRDRYIAKMEEIEAKFPAPRSTFEKFLEHMNHALEVVGPDHVGMGADWDGGGGVTGMEDVSFLPKVTEALLAEGYSEEDIQKIWSGNMLKLMKQVEDAAAPKSE</sequence>
<dbReference type="InterPro" id="IPR008257">
    <property type="entry name" value="Pept_M19"/>
</dbReference>
<accession>A0A062UAB3</accession>
<dbReference type="RefSeq" id="WP_051615583.1">
    <property type="nucleotide sequence ID" value="NZ_AWFG01000063.1"/>
</dbReference>
<dbReference type="EMBL" id="AWFG01000063">
    <property type="protein sequence ID" value="KCZ55227.1"/>
    <property type="molecule type" value="Genomic_DNA"/>
</dbReference>
<dbReference type="Gene3D" id="1.10.287.650">
    <property type="entry name" value="L27 domain"/>
    <property type="match status" value="1"/>
</dbReference>
<proteinExistence type="predicted"/>
<dbReference type="InterPro" id="IPR032466">
    <property type="entry name" value="Metal_Hydrolase"/>
</dbReference>
<evidence type="ECO:0008006" key="3">
    <source>
        <dbReference type="Google" id="ProtNLM"/>
    </source>
</evidence>
<organism evidence="1 2">
    <name type="scientific">Hyphomonas chukchiensis</name>
    <dbReference type="NCBI Taxonomy" id="1280947"/>
    <lineage>
        <taxon>Bacteria</taxon>
        <taxon>Pseudomonadati</taxon>
        <taxon>Pseudomonadota</taxon>
        <taxon>Alphaproteobacteria</taxon>
        <taxon>Hyphomonadales</taxon>
        <taxon>Hyphomonadaceae</taxon>
        <taxon>Hyphomonas</taxon>
    </lineage>
</organism>
<dbReference type="PROSITE" id="PS51365">
    <property type="entry name" value="RENAL_DIPEPTIDASE_2"/>
    <property type="match status" value="1"/>
</dbReference>
<dbReference type="AlphaFoldDB" id="A0A062UAB3"/>
<name>A0A062UAB3_9PROT</name>
<dbReference type="Proteomes" id="UP000027190">
    <property type="component" value="Unassembled WGS sequence"/>
</dbReference>
<dbReference type="CDD" id="cd01301">
    <property type="entry name" value="rDP_like"/>
    <property type="match status" value="1"/>
</dbReference>
<dbReference type="Gene3D" id="3.20.20.140">
    <property type="entry name" value="Metal-dependent hydrolases"/>
    <property type="match status" value="1"/>
</dbReference>
<dbReference type="PANTHER" id="PTHR10443">
    <property type="entry name" value="MICROSOMAL DIPEPTIDASE"/>
    <property type="match status" value="1"/>
</dbReference>
<evidence type="ECO:0000313" key="2">
    <source>
        <dbReference type="Proteomes" id="UP000027190"/>
    </source>
</evidence>